<accession>A0ABX6IFX4</accession>
<evidence type="ECO:0000256" key="2">
    <source>
        <dbReference type="SAM" id="MobiDB-lite"/>
    </source>
</evidence>
<dbReference type="EMBL" id="CP045809">
    <property type="protein sequence ID" value="QHN34031.1"/>
    <property type="molecule type" value="Genomic_DNA"/>
</dbReference>
<reference evidence="4" key="1">
    <citation type="journal article" date="2021" name="Nat. Microbiol.">
        <title>Cocultivation of an ultrasmall environmental parasitic bacterium with lytic ability against bacteria associated with wastewater foams.</title>
        <authorList>
            <person name="Batinovic S."/>
            <person name="Rose J.J.A."/>
            <person name="Ratcliffe J."/>
            <person name="Seviour R.J."/>
            <person name="Petrovski S."/>
        </authorList>
    </citation>
    <scope>NUCLEOTIDE SEQUENCE</scope>
    <source>
        <strain evidence="4">CON9</strain>
    </source>
</reference>
<gene>
    <name evidence="4" type="ORF">GII31_03015</name>
</gene>
<dbReference type="InterPro" id="IPR013094">
    <property type="entry name" value="AB_hydrolase_3"/>
</dbReference>
<dbReference type="Proteomes" id="UP001059836">
    <property type="component" value="Chromosome"/>
</dbReference>
<name>A0ABX6IFX4_9ACTN</name>
<evidence type="ECO:0000313" key="5">
    <source>
        <dbReference type="Proteomes" id="UP001059836"/>
    </source>
</evidence>
<dbReference type="GO" id="GO:0016787">
    <property type="term" value="F:hydrolase activity"/>
    <property type="evidence" value="ECO:0007669"/>
    <property type="project" value="UniProtKB-KW"/>
</dbReference>
<evidence type="ECO:0000256" key="1">
    <source>
        <dbReference type="ARBA" id="ARBA00022801"/>
    </source>
</evidence>
<evidence type="ECO:0000259" key="3">
    <source>
        <dbReference type="Pfam" id="PF07859"/>
    </source>
</evidence>
<feature type="compositionally biased region" description="Basic and acidic residues" evidence="2">
    <location>
        <begin position="12"/>
        <end position="22"/>
    </location>
</feature>
<evidence type="ECO:0000313" key="4">
    <source>
        <dbReference type="EMBL" id="QHN34031.1"/>
    </source>
</evidence>
<keyword evidence="5" id="KW-1185">Reference proteome</keyword>
<dbReference type="SUPFAM" id="SSF53474">
    <property type="entry name" value="alpha/beta-Hydrolases"/>
    <property type="match status" value="1"/>
</dbReference>
<sequence length="333" mass="35815">MCAYPGAAGSSADHRRLPEPRSHPMPLDPDAQAIADAVSQMPALHEMGLDGAREFTALADFPAETEIADVHEITVPTPGGNLTARLYHPNPHALLPILLYMHGGGWATGGLWTADETCRKLAAQASCVVVNLDYRLAPEHKFPVPFEDAYNTALWLSEHGAEIGGDPTRLALGGDSAGATLSAAVAVHARDNDGPAITALLLAYPATEYAVERPSWIENADAPMLCTKDVLWFWDIYLRDDADRTDPRATPSNSESLAGLPPAFVLTAETDPLRDDAESFGAALQDAGNHVVAKRYPGVFHGFFTMPMLTRSKTAIADAARFLSRRFAQRPPV</sequence>
<feature type="region of interest" description="Disordered" evidence="2">
    <location>
        <begin position="1"/>
        <end position="28"/>
    </location>
</feature>
<keyword evidence="1 4" id="KW-0378">Hydrolase</keyword>
<dbReference type="Pfam" id="PF07859">
    <property type="entry name" value="Abhydrolase_3"/>
    <property type="match status" value="1"/>
</dbReference>
<organism evidence="4 5">
    <name type="scientific">Gordonia pseudamarae</name>
    <dbReference type="NCBI Taxonomy" id="2831662"/>
    <lineage>
        <taxon>Bacteria</taxon>
        <taxon>Bacillati</taxon>
        <taxon>Actinomycetota</taxon>
        <taxon>Actinomycetes</taxon>
        <taxon>Mycobacteriales</taxon>
        <taxon>Gordoniaceae</taxon>
        <taxon>Gordonia</taxon>
    </lineage>
</organism>
<dbReference type="InterPro" id="IPR029058">
    <property type="entry name" value="AB_hydrolase_fold"/>
</dbReference>
<dbReference type="InterPro" id="IPR050300">
    <property type="entry name" value="GDXG_lipolytic_enzyme"/>
</dbReference>
<dbReference type="PANTHER" id="PTHR48081">
    <property type="entry name" value="AB HYDROLASE SUPERFAMILY PROTEIN C4A8.06C"/>
    <property type="match status" value="1"/>
</dbReference>
<dbReference type="Gene3D" id="3.40.50.1820">
    <property type="entry name" value="alpha/beta hydrolase"/>
    <property type="match status" value="1"/>
</dbReference>
<proteinExistence type="predicted"/>
<feature type="domain" description="Alpha/beta hydrolase fold-3" evidence="3">
    <location>
        <begin position="98"/>
        <end position="304"/>
    </location>
</feature>
<dbReference type="PANTHER" id="PTHR48081:SF8">
    <property type="entry name" value="ALPHA_BETA HYDROLASE FOLD-3 DOMAIN-CONTAINING PROTEIN-RELATED"/>
    <property type="match status" value="1"/>
</dbReference>
<protein>
    <submittedName>
        <fullName evidence="4">Alpha/beta hydrolase fold domain-containing protein</fullName>
    </submittedName>
</protein>